<feature type="transmembrane region" description="Helical" evidence="1">
    <location>
        <begin position="235"/>
        <end position="256"/>
    </location>
</feature>
<keyword evidence="1" id="KW-0472">Membrane</keyword>
<comment type="caution">
    <text evidence="3">The sequence shown here is derived from an EMBL/GenBank/DDBJ whole genome shotgun (WGS) entry which is preliminary data.</text>
</comment>
<feature type="transmembrane region" description="Helical" evidence="1">
    <location>
        <begin position="12"/>
        <end position="35"/>
    </location>
</feature>
<keyword evidence="1" id="KW-1133">Transmembrane helix</keyword>
<feature type="transmembrane region" description="Helical" evidence="1">
    <location>
        <begin position="200"/>
        <end position="223"/>
    </location>
</feature>
<proteinExistence type="predicted"/>
<sequence length="318" mass="35410">MATASHSGTTASLMTGLGISSIVFLILTAQVWIFFRRHTIRSRENWQSKLLVATIWLMQATQMGLTSRIAGVHTMDFEDFSQFIGRISTEWAIYTGICTSTTSLVHGVFICRVCRLEKILCGKRRMTFVLIAFCAIEQVFGFLKAICMIFKLNDYTYYTMARWAPPISIGCSAIGDTLIAGTLAYILHSNRTESPRTNRMITKLIIFCSQTGLVTTVAAFSALGIWAVCSFVIKHLYMCFPMGCLYATCLLANFIARDSYLQPQEIEISNISSARFTKDVHVDLNSNSSSDTISGHRETLAMKEGRGFDSCISKAFST</sequence>
<accession>A0A9P7D1E2</accession>
<dbReference type="Pfam" id="PF20152">
    <property type="entry name" value="DUF6534"/>
    <property type="match status" value="1"/>
</dbReference>
<feature type="domain" description="DUF6534" evidence="2">
    <location>
        <begin position="172"/>
        <end position="259"/>
    </location>
</feature>
<evidence type="ECO:0000313" key="3">
    <source>
        <dbReference type="EMBL" id="KAG1775949.1"/>
    </source>
</evidence>
<organism evidence="3 4">
    <name type="scientific">Suillus placidus</name>
    <dbReference type="NCBI Taxonomy" id="48579"/>
    <lineage>
        <taxon>Eukaryota</taxon>
        <taxon>Fungi</taxon>
        <taxon>Dikarya</taxon>
        <taxon>Basidiomycota</taxon>
        <taxon>Agaricomycotina</taxon>
        <taxon>Agaricomycetes</taxon>
        <taxon>Agaricomycetidae</taxon>
        <taxon>Boletales</taxon>
        <taxon>Suillineae</taxon>
        <taxon>Suillaceae</taxon>
        <taxon>Suillus</taxon>
    </lineage>
</organism>
<reference evidence="3" key="1">
    <citation type="journal article" date="2020" name="New Phytol.">
        <title>Comparative genomics reveals dynamic genome evolution in host specialist ectomycorrhizal fungi.</title>
        <authorList>
            <person name="Lofgren L.A."/>
            <person name="Nguyen N.H."/>
            <person name="Vilgalys R."/>
            <person name="Ruytinx J."/>
            <person name="Liao H.L."/>
            <person name="Branco S."/>
            <person name="Kuo A."/>
            <person name="LaButti K."/>
            <person name="Lipzen A."/>
            <person name="Andreopoulos W."/>
            <person name="Pangilinan J."/>
            <person name="Riley R."/>
            <person name="Hundley H."/>
            <person name="Na H."/>
            <person name="Barry K."/>
            <person name="Grigoriev I.V."/>
            <person name="Stajich J.E."/>
            <person name="Kennedy P.G."/>
        </authorList>
    </citation>
    <scope>NUCLEOTIDE SEQUENCE</scope>
    <source>
        <strain evidence="3">DOB743</strain>
    </source>
</reference>
<feature type="transmembrane region" description="Helical" evidence="1">
    <location>
        <begin position="126"/>
        <end position="151"/>
    </location>
</feature>
<dbReference type="Proteomes" id="UP000714275">
    <property type="component" value="Unassembled WGS sequence"/>
</dbReference>
<evidence type="ECO:0000313" key="4">
    <source>
        <dbReference type="Proteomes" id="UP000714275"/>
    </source>
</evidence>
<protein>
    <recommendedName>
        <fullName evidence="2">DUF6534 domain-containing protein</fullName>
    </recommendedName>
</protein>
<keyword evidence="1" id="KW-0812">Transmembrane</keyword>
<gene>
    <name evidence="3" type="ORF">EV702DRAFT_407948</name>
</gene>
<evidence type="ECO:0000256" key="1">
    <source>
        <dbReference type="SAM" id="Phobius"/>
    </source>
</evidence>
<feature type="transmembrane region" description="Helical" evidence="1">
    <location>
        <begin position="163"/>
        <end position="188"/>
    </location>
</feature>
<evidence type="ECO:0000259" key="2">
    <source>
        <dbReference type="Pfam" id="PF20152"/>
    </source>
</evidence>
<name>A0A9P7D1E2_9AGAM</name>
<dbReference type="InterPro" id="IPR045339">
    <property type="entry name" value="DUF6534"/>
</dbReference>
<dbReference type="EMBL" id="JABBWD010000030">
    <property type="protein sequence ID" value="KAG1775949.1"/>
    <property type="molecule type" value="Genomic_DNA"/>
</dbReference>
<keyword evidence="4" id="KW-1185">Reference proteome</keyword>
<dbReference type="AlphaFoldDB" id="A0A9P7D1E2"/>
<dbReference type="OrthoDB" id="2535105at2759"/>